<evidence type="ECO:0000313" key="12">
    <source>
        <dbReference type="EMBL" id="OAG12297.1"/>
    </source>
</evidence>
<keyword evidence="10" id="KW-0732">Signal</keyword>
<dbReference type="AlphaFoldDB" id="A0A177CZE2"/>
<feature type="disulfide bond" evidence="8">
    <location>
        <begin position="43"/>
        <end position="57"/>
    </location>
</feature>
<gene>
    <name evidence="12" type="ORF">CC84DRAFT_1201329</name>
</gene>
<dbReference type="InterPro" id="IPR011707">
    <property type="entry name" value="Cu-oxidase-like_N"/>
</dbReference>
<dbReference type="Pfam" id="PF07732">
    <property type="entry name" value="Cu-oxidase_3"/>
    <property type="match status" value="1"/>
</dbReference>
<dbReference type="GO" id="GO:0008061">
    <property type="term" value="F:chitin binding"/>
    <property type="evidence" value="ECO:0007669"/>
    <property type="project" value="UniProtKB-UniRule"/>
</dbReference>
<dbReference type="STRING" id="1460663.A0A177CZE2"/>
<dbReference type="GeneID" id="28765201"/>
<dbReference type="CDD" id="cd13901">
    <property type="entry name" value="CuRO_3_MaLCC_like"/>
    <property type="match status" value="1"/>
</dbReference>
<feature type="signal peptide" evidence="10">
    <location>
        <begin position="1"/>
        <end position="17"/>
    </location>
</feature>
<evidence type="ECO:0000256" key="7">
    <source>
        <dbReference type="ARBA" id="ARBA00023180"/>
    </source>
</evidence>
<comment type="similarity">
    <text evidence="1">Belongs to the multicopper oxidase family.</text>
</comment>
<feature type="disulfide bond" evidence="8">
    <location>
        <begin position="97"/>
        <end position="111"/>
    </location>
</feature>
<dbReference type="Pfam" id="PF00024">
    <property type="entry name" value="PAN_1"/>
    <property type="match status" value="1"/>
</dbReference>
<dbReference type="InterPro" id="IPR001117">
    <property type="entry name" value="Cu-oxidase_2nd"/>
</dbReference>
<evidence type="ECO:0000256" key="4">
    <source>
        <dbReference type="ARBA" id="ARBA00022737"/>
    </source>
</evidence>
<dbReference type="Proteomes" id="UP000077069">
    <property type="component" value="Unassembled WGS sequence"/>
</dbReference>
<organism evidence="12 13">
    <name type="scientific">Paraphaeosphaeria sporulosa</name>
    <dbReference type="NCBI Taxonomy" id="1460663"/>
    <lineage>
        <taxon>Eukaryota</taxon>
        <taxon>Fungi</taxon>
        <taxon>Dikarya</taxon>
        <taxon>Ascomycota</taxon>
        <taxon>Pezizomycotina</taxon>
        <taxon>Dothideomycetes</taxon>
        <taxon>Pleosporomycetidae</taxon>
        <taxon>Pleosporales</taxon>
        <taxon>Massarineae</taxon>
        <taxon>Didymosphaeriaceae</taxon>
        <taxon>Paraphaeosphaeria</taxon>
    </lineage>
</organism>
<evidence type="ECO:0000256" key="2">
    <source>
        <dbReference type="ARBA" id="ARBA00022669"/>
    </source>
</evidence>
<dbReference type="SUPFAM" id="SSF49503">
    <property type="entry name" value="Cupredoxins"/>
    <property type="match status" value="3"/>
</dbReference>
<dbReference type="InterPro" id="IPR045087">
    <property type="entry name" value="Cu-oxidase_fam"/>
</dbReference>
<keyword evidence="3" id="KW-0479">Metal-binding</keyword>
<comment type="caution">
    <text evidence="8">Lacks conserved residue(s) required for the propagation of feature annotation.</text>
</comment>
<dbReference type="CDD" id="cd13880">
    <property type="entry name" value="CuRO_2_MaLCC_like"/>
    <property type="match status" value="1"/>
</dbReference>
<name>A0A177CZE2_9PLEO</name>
<proteinExistence type="inferred from homology"/>
<dbReference type="SUPFAM" id="SSF57016">
    <property type="entry name" value="Plant lectins/antimicrobial peptides"/>
    <property type="match status" value="2"/>
</dbReference>
<feature type="disulfide bond" evidence="8">
    <location>
        <begin position="29"/>
        <end position="44"/>
    </location>
</feature>
<evidence type="ECO:0000256" key="6">
    <source>
        <dbReference type="ARBA" id="ARBA00023008"/>
    </source>
</evidence>
<keyword evidence="6" id="KW-0186">Copper</keyword>
<keyword evidence="2 8" id="KW-0147">Chitin-binding</keyword>
<dbReference type="FunFam" id="2.60.40.420:FF:000021">
    <property type="entry name" value="Extracellular dihydrogeodin oxidase/laccase"/>
    <property type="match status" value="1"/>
</dbReference>
<evidence type="ECO:0000256" key="9">
    <source>
        <dbReference type="SAM" id="MobiDB-lite"/>
    </source>
</evidence>
<reference evidence="12 13" key="1">
    <citation type="submission" date="2016-05" db="EMBL/GenBank/DDBJ databases">
        <title>Comparative analysis of secretome profiles of manganese(II)-oxidizing ascomycete fungi.</title>
        <authorList>
            <consortium name="DOE Joint Genome Institute"/>
            <person name="Zeiner C.A."/>
            <person name="Purvine S.O."/>
            <person name="Zink E.M."/>
            <person name="Wu S."/>
            <person name="Pasa-Tolic L."/>
            <person name="Chaput D.L."/>
            <person name="Haridas S."/>
            <person name="Grigoriev I.V."/>
            <person name="Santelli C.M."/>
            <person name="Hansel C.M."/>
        </authorList>
    </citation>
    <scope>NUCLEOTIDE SEQUENCE [LARGE SCALE GENOMIC DNA]</scope>
    <source>
        <strain evidence="12 13">AP3s5-JAC2a</strain>
    </source>
</reference>
<dbReference type="OrthoDB" id="2121828at2759"/>
<evidence type="ECO:0000256" key="3">
    <source>
        <dbReference type="ARBA" id="ARBA00022723"/>
    </source>
</evidence>
<dbReference type="CDD" id="cd11618">
    <property type="entry name" value="ChtBD1_1"/>
    <property type="match status" value="2"/>
</dbReference>
<feature type="chain" id="PRO_5008058821" description="Chitin-binding type-1 domain-containing protein" evidence="10">
    <location>
        <begin position="18"/>
        <end position="891"/>
    </location>
</feature>
<feature type="region of interest" description="Disordered" evidence="9">
    <location>
        <begin position="248"/>
        <end position="284"/>
    </location>
</feature>
<dbReference type="RefSeq" id="XP_018042662.1">
    <property type="nucleotide sequence ID" value="XM_018181715.1"/>
</dbReference>
<evidence type="ECO:0000313" key="13">
    <source>
        <dbReference type="Proteomes" id="UP000077069"/>
    </source>
</evidence>
<dbReference type="EMBL" id="KV441548">
    <property type="protein sequence ID" value="OAG12297.1"/>
    <property type="molecule type" value="Genomic_DNA"/>
</dbReference>
<dbReference type="InterPro" id="IPR036861">
    <property type="entry name" value="Endochitinase-like_sf"/>
</dbReference>
<protein>
    <recommendedName>
        <fullName evidence="11">Chitin-binding type-1 domain-containing protein</fullName>
    </recommendedName>
</protein>
<feature type="domain" description="Chitin-binding type-1" evidence="11">
    <location>
        <begin position="78"/>
        <end position="124"/>
    </location>
</feature>
<dbReference type="PROSITE" id="PS50941">
    <property type="entry name" value="CHIT_BIND_I_2"/>
    <property type="match status" value="2"/>
</dbReference>
<evidence type="ECO:0000256" key="5">
    <source>
        <dbReference type="ARBA" id="ARBA00023002"/>
    </source>
</evidence>
<keyword evidence="4" id="KW-0677">Repeat</keyword>
<dbReference type="InterPro" id="IPR008972">
    <property type="entry name" value="Cupredoxin"/>
</dbReference>
<sequence length="891" mass="96394">MLFSYLTGVALVGLVSAQTTLEVSHDGNCGNDVTCRGSMFGGCCSASGKCGSTLDYCGSGCQLKFGHCERTVGEPSPDGSCGGDTGFTCKDSGFGDCCSQYHWCGSSKDHCGTGCEAGFGDCSSFSENSKSNQIASSTTRLASRTYTTSKSCPELNGTTYQTQCGAEFRLECDLDRINGDLQWLGNGFYTDTLEECAAACAQWPKCKGVNWVDYHTTGPCYLKTSNTKARANKGVHAAVMLKDCTKSGPSTTPALDKPPFGKPTSTKSIEPAKPTNLTKPTKLSSRSYTTASGFTTISINSAITTITPMPSAADSGYNATTAISSSRAIPSASTCSSSFARRQKEGEEECTPCDGQSGSLPYCGANATTDNYKFTPKTCRTVYYEFDITNGTVAPDGIERIAFLVNGQMPGPTIEANWGDTVVVKVNNKLTVNGTSVHFHGIRQWNTVESDGVPSITQCPIAPGDSFTYRFIATNFGTSWYHSHYAIQAWMGVFGPMVIHGPTSKDYDVDAGTIFLNDWTHNTVDSLYDLAQDSVNGGPRIMDNGLINGMNTWGVQGSANQTGQRFELPTKLDPGKTYLFRIINGAMQSSYKWYIDGHQLEVIGMDFTSVVPYKTDVLSINIGQRYMVLVKADQPAGNYWMRADNQNACDETTQADDIKAIVRYSGSNSTDVPTTTKYNYTGECVDEPLASLVPMARINPTSSDVEFIEDVTLDTVDNLFKWYLSGTTFMSHYEDPTLVRILANGTAPTYAGDLVLSLPELGKWVYIIVESTIPLPHPIHLHGHDFFVLAAGPGTYSKSTPLNFNNPPRRDTAMMPAAGFLVLGFLTDNPGTWLMHCHIGWHTSEGFALQIVEGLDLIEGTVKDKCGLYDTCAKWDAWVDGVGFYQHDSGV</sequence>
<feature type="compositionally biased region" description="Polar residues" evidence="9">
    <location>
        <begin position="275"/>
        <end position="284"/>
    </location>
</feature>
<dbReference type="PANTHER" id="PTHR11709">
    <property type="entry name" value="MULTI-COPPER OXIDASE"/>
    <property type="match status" value="1"/>
</dbReference>
<dbReference type="InterPro" id="IPR003609">
    <property type="entry name" value="Pan_app"/>
</dbReference>
<evidence type="ECO:0000256" key="1">
    <source>
        <dbReference type="ARBA" id="ARBA00010609"/>
    </source>
</evidence>
<dbReference type="CDD" id="cd13854">
    <property type="entry name" value="CuRO_1_MaLCC_like"/>
    <property type="match status" value="1"/>
</dbReference>
<keyword evidence="5" id="KW-0560">Oxidoreductase</keyword>
<dbReference type="InterPro" id="IPR011706">
    <property type="entry name" value="Cu-oxidase_C"/>
</dbReference>
<dbReference type="Pfam" id="PF00394">
    <property type="entry name" value="Cu-oxidase"/>
    <property type="match status" value="1"/>
</dbReference>
<dbReference type="Pfam" id="PF07731">
    <property type="entry name" value="Cu-oxidase_2"/>
    <property type="match status" value="1"/>
</dbReference>
<evidence type="ECO:0000256" key="8">
    <source>
        <dbReference type="PROSITE-ProRule" id="PRU00261"/>
    </source>
</evidence>
<dbReference type="GO" id="GO:0016491">
    <property type="term" value="F:oxidoreductase activity"/>
    <property type="evidence" value="ECO:0007669"/>
    <property type="project" value="UniProtKB-KW"/>
</dbReference>
<dbReference type="InParanoid" id="A0A177CZE2"/>
<dbReference type="PANTHER" id="PTHR11709:SF502">
    <property type="entry name" value="MULTICOPPER OXIDASE"/>
    <property type="match status" value="1"/>
</dbReference>
<dbReference type="GO" id="GO:0005507">
    <property type="term" value="F:copper ion binding"/>
    <property type="evidence" value="ECO:0007669"/>
    <property type="project" value="InterPro"/>
</dbReference>
<keyword evidence="13" id="KW-1185">Reference proteome</keyword>
<dbReference type="InterPro" id="IPR001002">
    <property type="entry name" value="Chitin-bd_1"/>
</dbReference>
<dbReference type="FunFam" id="2.60.40.420:FF:000038">
    <property type="entry name" value="Extracellular dihydrogeodin oxidase/laccase"/>
    <property type="match status" value="1"/>
</dbReference>
<evidence type="ECO:0000259" key="11">
    <source>
        <dbReference type="PROSITE" id="PS50941"/>
    </source>
</evidence>
<keyword evidence="7" id="KW-0325">Glycoprotein</keyword>
<feature type="domain" description="Chitin-binding type-1" evidence="11">
    <location>
        <begin position="26"/>
        <end position="70"/>
    </location>
</feature>
<evidence type="ECO:0000256" key="10">
    <source>
        <dbReference type="SAM" id="SignalP"/>
    </source>
</evidence>
<dbReference type="Gene3D" id="2.60.40.420">
    <property type="entry name" value="Cupredoxins - blue copper proteins"/>
    <property type="match status" value="3"/>
</dbReference>
<accession>A0A177CZE2</accession>
<dbReference type="Gene3D" id="3.30.60.10">
    <property type="entry name" value="Endochitinase-like"/>
    <property type="match status" value="2"/>
</dbReference>
<keyword evidence="8" id="KW-1015">Disulfide bond</keyword>